<dbReference type="InterPro" id="IPR058468">
    <property type="entry name" value="DUF8155_N"/>
</dbReference>
<dbReference type="InterPro" id="IPR058817">
    <property type="entry name" value="DUF8155_C"/>
</dbReference>
<dbReference type="Pfam" id="PF26483">
    <property type="entry name" value="DUF8155_C"/>
    <property type="match status" value="1"/>
</dbReference>
<feature type="domain" description="DUF8155" evidence="2">
    <location>
        <begin position="142"/>
        <end position="269"/>
    </location>
</feature>
<protein>
    <recommendedName>
        <fullName evidence="5">Peptidase family M23</fullName>
    </recommendedName>
</protein>
<dbReference type="RefSeq" id="WP_340603651.1">
    <property type="nucleotide sequence ID" value="NZ_JBBMXV010000002.1"/>
</dbReference>
<dbReference type="AlphaFoldDB" id="A0ABD5V4Z9"/>
<dbReference type="EMBL" id="JBHSXQ010000002">
    <property type="protein sequence ID" value="MFC6905140.1"/>
    <property type="molecule type" value="Genomic_DNA"/>
</dbReference>
<feature type="domain" description="DUF8155" evidence="1">
    <location>
        <begin position="4"/>
        <end position="136"/>
    </location>
</feature>
<comment type="caution">
    <text evidence="3">The sequence shown here is derived from an EMBL/GenBank/DDBJ whole genome shotgun (WGS) entry which is preliminary data.</text>
</comment>
<proteinExistence type="predicted"/>
<organism evidence="3 4">
    <name type="scientific">Halalkalicoccus tibetensis</name>
    <dbReference type="NCBI Taxonomy" id="175632"/>
    <lineage>
        <taxon>Archaea</taxon>
        <taxon>Methanobacteriati</taxon>
        <taxon>Methanobacteriota</taxon>
        <taxon>Stenosarchaea group</taxon>
        <taxon>Halobacteria</taxon>
        <taxon>Halobacteriales</taxon>
        <taxon>Halococcaceae</taxon>
        <taxon>Halalkalicoccus</taxon>
    </lineage>
</organism>
<evidence type="ECO:0008006" key="5">
    <source>
        <dbReference type="Google" id="ProtNLM"/>
    </source>
</evidence>
<keyword evidence="4" id="KW-1185">Reference proteome</keyword>
<evidence type="ECO:0000259" key="1">
    <source>
        <dbReference type="Pfam" id="PF26482"/>
    </source>
</evidence>
<name>A0ABD5V4Z9_9EURY</name>
<evidence type="ECO:0000313" key="4">
    <source>
        <dbReference type="Proteomes" id="UP001596312"/>
    </source>
</evidence>
<evidence type="ECO:0000313" key="3">
    <source>
        <dbReference type="EMBL" id="MFC6905140.1"/>
    </source>
</evidence>
<dbReference type="Pfam" id="PF26482">
    <property type="entry name" value="DUF8155"/>
    <property type="match status" value="1"/>
</dbReference>
<accession>A0ABD5V4Z9</accession>
<evidence type="ECO:0000259" key="2">
    <source>
        <dbReference type="Pfam" id="PF26483"/>
    </source>
</evidence>
<reference evidence="3 4" key="1">
    <citation type="journal article" date="2019" name="Int. J. Syst. Evol. Microbiol.">
        <title>The Global Catalogue of Microorganisms (GCM) 10K type strain sequencing project: providing services to taxonomists for standard genome sequencing and annotation.</title>
        <authorList>
            <consortium name="The Broad Institute Genomics Platform"/>
            <consortium name="The Broad Institute Genome Sequencing Center for Infectious Disease"/>
            <person name="Wu L."/>
            <person name="Ma J."/>
        </authorList>
    </citation>
    <scope>NUCLEOTIDE SEQUENCE [LARGE SCALE GENOMIC DNA]</scope>
    <source>
        <strain evidence="3 4">CGMCC 1.3240</strain>
    </source>
</reference>
<dbReference type="Proteomes" id="UP001596312">
    <property type="component" value="Unassembled WGS sequence"/>
</dbReference>
<sequence>MVVLSAEVLSRYPRFSLYNSPYPAHDRGCAIDLYPAEGAPSPVAGEVLETRTVRAPQKPYAPENDHLLLIDCGERIARILHVDPAVAAGDRIEVGDPLGTTLRAGFFAPWVDDHVHLGFRAPDTNPYRASGSLPIELETAVEPVAWDGTGRVIAVGETFVVLDSPAHPAPGDRFAGIAAGSGETALDGGLPHYEGGGALAGASGPIELLGERVGLAEGRDVAWDPIEVRANGEAITGLSLFAGRETLGAKLVCPGHEFSIGDRIEVAIRGR</sequence>
<gene>
    <name evidence="3" type="ORF">ACFQGH_08010</name>
</gene>